<accession>A0A520RWV6</accession>
<protein>
    <submittedName>
        <fullName evidence="4">Efflux RND transporter periplasmic adaptor subunit</fullName>
    </submittedName>
</protein>
<reference evidence="4 5" key="1">
    <citation type="submission" date="2019-02" db="EMBL/GenBank/DDBJ databases">
        <title>Prokaryotic population dynamics and viral predation in marine succession experiment using metagenomics: the confinement effect.</title>
        <authorList>
            <person name="Haro-Moreno J.M."/>
            <person name="Rodriguez-Valera F."/>
            <person name="Lopez-Perez M."/>
        </authorList>
    </citation>
    <scope>NUCLEOTIDE SEQUENCE [LARGE SCALE GENOMIC DNA]</scope>
    <source>
        <strain evidence="4">MED-G158</strain>
    </source>
</reference>
<dbReference type="SUPFAM" id="SSF111369">
    <property type="entry name" value="HlyD-like secretion proteins"/>
    <property type="match status" value="1"/>
</dbReference>
<evidence type="ECO:0000259" key="3">
    <source>
        <dbReference type="Pfam" id="PF25967"/>
    </source>
</evidence>
<evidence type="ECO:0000256" key="2">
    <source>
        <dbReference type="SAM" id="Coils"/>
    </source>
</evidence>
<proteinExistence type="inferred from homology"/>
<evidence type="ECO:0000313" key="4">
    <source>
        <dbReference type="EMBL" id="RZO74685.1"/>
    </source>
</evidence>
<dbReference type="InterPro" id="IPR006143">
    <property type="entry name" value="RND_pump_MFP"/>
</dbReference>
<dbReference type="Proteomes" id="UP000320404">
    <property type="component" value="Unassembled WGS sequence"/>
</dbReference>
<comment type="similarity">
    <text evidence="1">Belongs to the membrane fusion protein (MFP) (TC 8.A.1) family.</text>
</comment>
<organism evidence="4 5">
    <name type="scientific">OM182 bacterium</name>
    <dbReference type="NCBI Taxonomy" id="2510334"/>
    <lineage>
        <taxon>Bacteria</taxon>
        <taxon>Pseudomonadati</taxon>
        <taxon>Pseudomonadota</taxon>
        <taxon>Gammaproteobacteria</taxon>
        <taxon>OMG group</taxon>
        <taxon>OM182 clade</taxon>
    </lineage>
</organism>
<sequence length="389" mass="42687">MKRIVLPIVILVGCLLVSSYLIRNPTTVEEAAVEIIPVSVRVAEVSLESVDLVVGSQGKVQAAQTVSLSAAVAGPVQWISPSMESGGYIEAGEVLLRLDTSDFETAVERSRANMQQTLAEAEFADAELERLQELAERRLASDSQLQDAQRRTEVNRARLADAEASFKQAELDLDRTELRAPFNAIIQSRDVELGQYVNRAQSVAVLFGADEVEVRVPLAMRQLGFLDVPLGQRGEIPEQDAPEVALTGTYGGQQYQWRGKLVRIEASIDPNSNTVQTIIRVPQPSASDQWAMQQHKAIPLPIGLYVEADITGKTVDDIIALPRSVIRNNNQVLVVDAENKMYFREVEIFRLEEQKVLISGGILPGERICISPIQAVVDGMAVQPVVEVI</sequence>
<dbReference type="AlphaFoldDB" id="A0A520RWV6"/>
<dbReference type="Gene3D" id="1.10.287.470">
    <property type="entry name" value="Helix hairpin bin"/>
    <property type="match status" value="1"/>
</dbReference>
<dbReference type="Gene3D" id="2.40.420.20">
    <property type="match status" value="1"/>
</dbReference>
<dbReference type="GO" id="GO:1990281">
    <property type="term" value="C:efflux pump complex"/>
    <property type="evidence" value="ECO:0007669"/>
    <property type="project" value="TreeGrafter"/>
</dbReference>
<evidence type="ECO:0000256" key="1">
    <source>
        <dbReference type="ARBA" id="ARBA00009477"/>
    </source>
</evidence>
<feature type="domain" description="Multidrug resistance protein MdtA-like C-terminal permuted SH3" evidence="3">
    <location>
        <begin position="328"/>
        <end position="374"/>
    </location>
</feature>
<dbReference type="EMBL" id="SHAH01000088">
    <property type="protein sequence ID" value="RZO74685.1"/>
    <property type="molecule type" value="Genomic_DNA"/>
</dbReference>
<dbReference type="PANTHER" id="PTHR30469">
    <property type="entry name" value="MULTIDRUG RESISTANCE PROTEIN MDTA"/>
    <property type="match status" value="1"/>
</dbReference>
<dbReference type="NCBIfam" id="TIGR01730">
    <property type="entry name" value="RND_mfp"/>
    <property type="match status" value="1"/>
</dbReference>
<name>A0A520RWV6_9GAMM</name>
<dbReference type="Pfam" id="PF25967">
    <property type="entry name" value="RND-MFP_C"/>
    <property type="match status" value="1"/>
</dbReference>
<evidence type="ECO:0000313" key="5">
    <source>
        <dbReference type="Proteomes" id="UP000320404"/>
    </source>
</evidence>
<feature type="coiled-coil region" evidence="2">
    <location>
        <begin position="107"/>
        <end position="179"/>
    </location>
</feature>
<keyword evidence="2" id="KW-0175">Coiled coil</keyword>
<gene>
    <name evidence="4" type="ORF">EVA69_05525</name>
</gene>
<dbReference type="GO" id="GO:0015562">
    <property type="term" value="F:efflux transmembrane transporter activity"/>
    <property type="evidence" value="ECO:0007669"/>
    <property type="project" value="TreeGrafter"/>
</dbReference>
<dbReference type="Gene3D" id="2.40.50.100">
    <property type="match status" value="1"/>
</dbReference>
<comment type="caution">
    <text evidence="4">The sequence shown here is derived from an EMBL/GenBank/DDBJ whole genome shotgun (WGS) entry which is preliminary data.</text>
</comment>
<dbReference type="Gene3D" id="2.40.30.170">
    <property type="match status" value="1"/>
</dbReference>
<dbReference type="InterPro" id="IPR058627">
    <property type="entry name" value="MdtA-like_C"/>
</dbReference>